<dbReference type="GeneID" id="54572625"/>
<dbReference type="Proteomes" id="UP000800094">
    <property type="component" value="Unassembled WGS sequence"/>
</dbReference>
<gene>
    <name evidence="1" type="ORF">BU26DRAFT_101077</name>
</gene>
<proteinExistence type="predicted"/>
<evidence type="ECO:0000313" key="2">
    <source>
        <dbReference type="Proteomes" id="UP000800094"/>
    </source>
</evidence>
<dbReference type="RefSeq" id="XP_033679420.1">
    <property type="nucleotide sequence ID" value="XM_033819295.1"/>
</dbReference>
<accession>A0A6A6I2A1</accession>
<organism evidence="1 2">
    <name type="scientific">Trematosphaeria pertusa</name>
    <dbReference type="NCBI Taxonomy" id="390896"/>
    <lineage>
        <taxon>Eukaryota</taxon>
        <taxon>Fungi</taxon>
        <taxon>Dikarya</taxon>
        <taxon>Ascomycota</taxon>
        <taxon>Pezizomycotina</taxon>
        <taxon>Dothideomycetes</taxon>
        <taxon>Pleosporomycetidae</taxon>
        <taxon>Pleosporales</taxon>
        <taxon>Massarineae</taxon>
        <taxon>Trematosphaeriaceae</taxon>
        <taxon>Trematosphaeria</taxon>
    </lineage>
</organism>
<evidence type="ECO:0000313" key="1">
    <source>
        <dbReference type="EMBL" id="KAF2244416.1"/>
    </source>
</evidence>
<dbReference type="AlphaFoldDB" id="A0A6A6I2A1"/>
<reference evidence="1" key="1">
    <citation type="journal article" date="2020" name="Stud. Mycol.">
        <title>101 Dothideomycetes genomes: a test case for predicting lifestyles and emergence of pathogens.</title>
        <authorList>
            <person name="Haridas S."/>
            <person name="Albert R."/>
            <person name="Binder M."/>
            <person name="Bloem J."/>
            <person name="Labutti K."/>
            <person name="Salamov A."/>
            <person name="Andreopoulos B."/>
            <person name="Baker S."/>
            <person name="Barry K."/>
            <person name="Bills G."/>
            <person name="Bluhm B."/>
            <person name="Cannon C."/>
            <person name="Castanera R."/>
            <person name="Culley D."/>
            <person name="Daum C."/>
            <person name="Ezra D."/>
            <person name="Gonzalez J."/>
            <person name="Henrissat B."/>
            <person name="Kuo A."/>
            <person name="Liang C."/>
            <person name="Lipzen A."/>
            <person name="Lutzoni F."/>
            <person name="Magnuson J."/>
            <person name="Mondo S."/>
            <person name="Nolan M."/>
            <person name="Ohm R."/>
            <person name="Pangilinan J."/>
            <person name="Park H.-J."/>
            <person name="Ramirez L."/>
            <person name="Alfaro M."/>
            <person name="Sun H."/>
            <person name="Tritt A."/>
            <person name="Yoshinaga Y."/>
            <person name="Zwiers L.-H."/>
            <person name="Turgeon B."/>
            <person name="Goodwin S."/>
            <person name="Spatafora J."/>
            <person name="Crous P."/>
            <person name="Grigoriev I."/>
        </authorList>
    </citation>
    <scope>NUCLEOTIDE SEQUENCE</scope>
    <source>
        <strain evidence="1">CBS 122368</strain>
    </source>
</reference>
<dbReference type="EMBL" id="ML987203">
    <property type="protein sequence ID" value="KAF2244416.1"/>
    <property type="molecule type" value="Genomic_DNA"/>
</dbReference>
<protein>
    <submittedName>
        <fullName evidence="1">Uncharacterized protein</fullName>
    </submittedName>
</protein>
<name>A0A6A6I2A1_9PLEO</name>
<keyword evidence="2" id="KW-1185">Reference proteome</keyword>
<sequence length="230" mass="25444">MTKSQASRPCASWRLAPAVTTLSLGAWILSDQSSDSSAFTYVKSVSRSIADSDNDVTESKSTMVGKVFLTIQSRAPTEHGNSNRSRLAISRISLYILGIRRPPSFLYTQCARRIDIGAVPAKSVKTGLEPDDMIITILRRREIPQSFLVIFIPSPNCALARSERPICISRDGISARQLLRRPRNHSTMRPLSAIRSPDTRPASSPSVAFGLGLLSKKRRTQLPTWPVQPW</sequence>